<comment type="caution">
    <text evidence="8">The sequence shown here is derived from an EMBL/GenBank/DDBJ whole genome shotgun (WGS) entry which is preliminary data.</text>
</comment>
<dbReference type="CDD" id="cd18832">
    <property type="entry name" value="GH43_GsAbnA-like"/>
    <property type="match status" value="1"/>
</dbReference>
<dbReference type="Pfam" id="PF00395">
    <property type="entry name" value="SLH"/>
    <property type="match status" value="3"/>
</dbReference>
<dbReference type="Proteomes" id="UP000187158">
    <property type="component" value="Unassembled WGS sequence"/>
</dbReference>
<dbReference type="SUPFAM" id="SSF49899">
    <property type="entry name" value="Concanavalin A-like lectins/glucanases"/>
    <property type="match status" value="1"/>
</dbReference>
<sequence length="1321" mass="142486">MRKTTGKLTASLLALTLLVPAPLISAASASDSKAVALSTQQQTADYSGHWAQKDFQTWVDKGLILGYGNGIYKPNQEINRAEWVTLVNRVFNLQEKAVIGFTDVSTTGAYYSDIQKATAAGYVTGYSDGTFRPAQQVSRQEAAVMLYRLFQLNSSVGTSAPKDAADLPEWSQEAVLSLLGEGYLQGYTDGSFKGTQAVTRAEALRMIEKLSGEITPKSGSYSGINTRNMVISSPGVELKNSTISGNLYLTEGIAEGDVTLNNVTVKGKVFVSGGGENSVVLSDSNAAEMVVDKHNGKLRVVTRGTSAVPNVRVHSGAILEEDALTGAGFSRVIVENTLPKDSILKLKGSFDSVELQALGEPTLHLTAGSIAEVTLKQKAKLRVEAGTEIKNLILGFNDILTIQGTGKVIFDSKYSQLIHFETPTPTATATTGTGGSNGGSVATSAPEVTATPAPTATPDPTATPSPGATAPALTNVSVHDPSVVVDNGTYYVFGSHIDAAKSDDLMNWTQFTNGYTTPGNVIFGDLSKNLAESFKWAGENDSDSKGGFSIWAPDVFWNNDYKNADGTTGAYMMYYSASSTYIRSAIGYATSQNIEGPYTYGNTVIYSGFTKEEAYDSDSKVNKKWDNTNIKDLIDNGTLEGVNPDWFNAGGLYQNKTYTNAIDPTIFYDKDNKLWMTYGSWSGGIFILEIDPATGEPKYPGKDGKTADGRIIDRYFGTHISGGMTKSGEGPYIVYDKETGYYFLYVTYGGLDSKGGYSMRQFRSTNPDGPYTDAAGQNAVLTTDGDNTPYGNKLLGNFMFTNQNADPNFQTYGYVSSGHNSVQYDDETGKIFNFFHTRFPLRGETHELRVHQMFTNEDGWPVTAVHRYTGETIGAVARDNVVGSYQFVNHGKDVSGIIKPTVDIELKSDGTIVGSLTGTWELKDEYFAHLLINETENGSTVQHLYKGVFVKQWDSSRQQHVMTFTAMSDQGITIWGSQMESMSVEQILNNIAAGLSIGDTRKIYDDITLPTEGLRGAEISWSSSNEAVIANNGKVTRPELGLGNATVELTATIKLGEVAVTKTFTAVVMEKKSTQLEDGLVAAFDFDGDLAENGDRTADGIVTGNLINNTEDGDITFEAGKDGQAAKFDGKSGVRLPDGLIQSSAYSVGMWLNPSELKAFTPVFFGAKTETNWFSLLPYGNGGATTRLWFGSDTWLDADTGLQIPVNQWTHVAFTYNAGTVNMYVNGILKSSGKGFTDIFDTENGVFALGVNYWDAPYKGLVDKFRVYDRALSAEAVGWLVNGEPDTNIKVSNISFSEAVKSVAVGNTFTPQVSVLPTNAG</sequence>
<evidence type="ECO:0000256" key="3">
    <source>
        <dbReference type="ARBA" id="ARBA00022801"/>
    </source>
</evidence>
<dbReference type="RefSeq" id="WP_076218156.1">
    <property type="nucleotide sequence ID" value="NZ_MPVP01000018.1"/>
</dbReference>
<dbReference type="InterPro" id="IPR006710">
    <property type="entry name" value="Glyco_hydro_43"/>
</dbReference>
<dbReference type="Pfam" id="PF13385">
    <property type="entry name" value="Laminin_G_3"/>
    <property type="match status" value="1"/>
</dbReference>
<name>A0ABX3GXX0_9BACL</name>
<keyword evidence="3" id="KW-0378">Hydrolase</keyword>
<evidence type="ECO:0000256" key="5">
    <source>
        <dbReference type="SAM" id="MobiDB-lite"/>
    </source>
</evidence>
<feature type="domain" description="SLH" evidence="7">
    <location>
        <begin position="97"/>
        <end position="160"/>
    </location>
</feature>
<feature type="chain" id="PRO_5046561741" description="SLH domain-containing protein" evidence="6">
    <location>
        <begin position="27"/>
        <end position="1321"/>
    </location>
</feature>
<feature type="domain" description="SLH" evidence="7">
    <location>
        <begin position="161"/>
        <end position="221"/>
    </location>
</feature>
<dbReference type="Gene3D" id="2.60.120.200">
    <property type="match status" value="1"/>
</dbReference>
<dbReference type="Pfam" id="PF20578">
    <property type="entry name" value="aBig_2"/>
    <property type="match status" value="1"/>
</dbReference>
<keyword evidence="9" id="KW-1185">Reference proteome</keyword>
<feature type="signal peptide" evidence="6">
    <location>
        <begin position="1"/>
        <end position="26"/>
    </location>
</feature>
<keyword evidence="4" id="KW-0326">Glycosidase</keyword>
<feature type="non-terminal residue" evidence="8">
    <location>
        <position position="1321"/>
    </location>
</feature>
<evidence type="ECO:0000256" key="2">
    <source>
        <dbReference type="ARBA" id="ARBA00009865"/>
    </source>
</evidence>
<reference evidence="8 9" key="1">
    <citation type="submission" date="2016-11" db="EMBL/GenBank/DDBJ databases">
        <title>Paenibacillus species isolates.</title>
        <authorList>
            <person name="Beno S.M."/>
        </authorList>
    </citation>
    <scope>NUCLEOTIDE SEQUENCE [LARGE SCALE GENOMIC DNA]</scope>
    <source>
        <strain evidence="8 9">FSL H7-0433</strain>
    </source>
</reference>
<dbReference type="InterPro" id="IPR046780">
    <property type="entry name" value="aBig_2"/>
</dbReference>
<dbReference type="InterPro" id="IPR013320">
    <property type="entry name" value="ConA-like_dom_sf"/>
</dbReference>
<dbReference type="Gene3D" id="2.40.128.10">
    <property type="match status" value="1"/>
</dbReference>
<dbReference type="InterPro" id="IPR001119">
    <property type="entry name" value="SLH_dom"/>
</dbReference>
<dbReference type="Pfam" id="PF04616">
    <property type="entry name" value="Glyco_hydro_43"/>
    <property type="match status" value="1"/>
</dbReference>
<evidence type="ECO:0000256" key="1">
    <source>
        <dbReference type="ARBA" id="ARBA00004834"/>
    </source>
</evidence>
<dbReference type="EMBL" id="MPVP01000018">
    <property type="protein sequence ID" value="OMD37657.1"/>
    <property type="molecule type" value="Genomic_DNA"/>
</dbReference>
<gene>
    <name evidence="8" type="ORF">BSO21_05515</name>
</gene>
<dbReference type="Gene3D" id="2.115.10.20">
    <property type="entry name" value="Glycosyl hydrolase domain, family 43"/>
    <property type="match status" value="1"/>
</dbReference>
<dbReference type="InterPro" id="IPR032291">
    <property type="entry name" value="Abn2_C"/>
</dbReference>
<feature type="compositionally biased region" description="Low complexity" evidence="5">
    <location>
        <begin position="464"/>
        <end position="474"/>
    </location>
</feature>
<comment type="pathway">
    <text evidence="1">Glycan metabolism; L-arabinan degradation.</text>
</comment>
<evidence type="ECO:0000256" key="6">
    <source>
        <dbReference type="SAM" id="SignalP"/>
    </source>
</evidence>
<evidence type="ECO:0000256" key="4">
    <source>
        <dbReference type="ARBA" id="ARBA00023295"/>
    </source>
</evidence>
<feature type="compositionally biased region" description="Low complexity" evidence="5">
    <location>
        <begin position="439"/>
        <end position="454"/>
    </location>
</feature>
<evidence type="ECO:0000313" key="9">
    <source>
        <dbReference type="Proteomes" id="UP000187158"/>
    </source>
</evidence>
<proteinExistence type="inferred from homology"/>
<keyword evidence="6" id="KW-0732">Signal</keyword>
<evidence type="ECO:0000259" key="7">
    <source>
        <dbReference type="PROSITE" id="PS51272"/>
    </source>
</evidence>
<feature type="region of interest" description="Disordered" evidence="5">
    <location>
        <begin position="424"/>
        <end position="474"/>
    </location>
</feature>
<evidence type="ECO:0000313" key="8">
    <source>
        <dbReference type="EMBL" id="OMD37657.1"/>
    </source>
</evidence>
<dbReference type="InterPro" id="IPR050727">
    <property type="entry name" value="GH43_arabinanases"/>
</dbReference>
<protein>
    <recommendedName>
        <fullName evidence="7">SLH domain-containing protein</fullName>
    </recommendedName>
</protein>
<dbReference type="Pfam" id="PF16369">
    <property type="entry name" value="GH43_C"/>
    <property type="match status" value="1"/>
</dbReference>
<accession>A0ABX3GXX0</accession>
<dbReference type="SUPFAM" id="SSF75005">
    <property type="entry name" value="Arabinanase/levansucrase/invertase"/>
    <property type="match status" value="1"/>
</dbReference>
<dbReference type="InterPro" id="IPR023296">
    <property type="entry name" value="Glyco_hydro_beta-prop_sf"/>
</dbReference>
<dbReference type="PANTHER" id="PTHR43301">
    <property type="entry name" value="ARABINAN ENDO-1,5-ALPHA-L-ARABINOSIDASE"/>
    <property type="match status" value="1"/>
</dbReference>
<comment type="similarity">
    <text evidence="2">Belongs to the glycosyl hydrolase 43 family.</text>
</comment>
<dbReference type="PANTHER" id="PTHR43301:SF3">
    <property type="entry name" value="ARABINAN ENDO-1,5-ALPHA-L-ARABINOSIDASE A-RELATED"/>
    <property type="match status" value="1"/>
</dbReference>
<organism evidence="8 9">
    <name type="scientific">Paenibacillus odorifer</name>
    <dbReference type="NCBI Taxonomy" id="189426"/>
    <lineage>
        <taxon>Bacteria</taxon>
        <taxon>Bacillati</taxon>
        <taxon>Bacillota</taxon>
        <taxon>Bacilli</taxon>
        <taxon>Bacillales</taxon>
        <taxon>Paenibacillaceae</taxon>
        <taxon>Paenibacillus</taxon>
    </lineage>
</organism>
<feature type="domain" description="SLH" evidence="7">
    <location>
        <begin position="38"/>
        <end position="96"/>
    </location>
</feature>
<dbReference type="PROSITE" id="PS51272">
    <property type="entry name" value="SLH"/>
    <property type="match status" value="3"/>
</dbReference>